<dbReference type="EMBL" id="DRIE01000016">
    <property type="protein sequence ID" value="HEC56490.1"/>
    <property type="molecule type" value="Genomic_DNA"/>
</dbReference>
<dbReference type="PANTHER" id="PTHR35579:SF6">
    <property type="entry name" value="DUF324 DOMAIN-CONTAINING PROTEIN"/>
    <property type="match status" value="1"/>
</dbReference>
<dbReference type="Proteomes" id="UP000885936">
    <property type="component" value="Unassembled WGS sequence"/>
</dbReference>
<feature type="domain" description="CRISPR type III-associated protein" evidence="2">
    <location>
        <begin position="37"/>
        <end position="220"/>
    </location>
</feature>
<keyword evidence="1" id="KW-0051">Antiviral defense</keyword>
<proteinExistence type="predicted"/>
<comment type="caution">
    <text evidence="3">The sequence shown here is derived from an EMBL/GenBank/DDBJ whole genome shotgun (WGS) entry which is preliminary data.</text>
</comment>
<dbReference type="InterPro" id="IPR052216">
    <property type="entry name" value="CRISPR_Csm3_endoribonuclease"/>
</dbReference>
<dbReference type="AlphaFoldDB" id="A0A7J2S1G8"/>
<dbReference type="InterPro" id="IPR005537">
    <property type="entry name" value="RAMP_III_fam"/>
</dbReference>
<dbReference type="GO" id="GO:0051607">
    <property type="term" value="P:defense response to virus"/>
    <property type="evidence" value="ECO:0007669"/>
    <property type="project" value="UniProtKB-KW"/>
</dbReference>
<organism evidence="3">
    <name type="scientific">Candidatus Syntropharchaeum butanivorans</name>
    <dbReference type="NCBI Taxonomy" id="1839936"/>
    <lineage>
        <taxon>Archaea</taxon>
        <taxon>Methanobacteriati</taxon>
        <taxon>Methanobacteriota</taxon>
        <taxon>Stenosarchaea group</taxon>
        <taxon>Methanomicrobia</taxon>
        <taxon>Methanosarcinales</taxon>
        <taxon>ANME-2 cluster</taxon>
        <taxon>Candidatus Syntropharchaeum</taxon>
    </lineage>
</organism>
<evidence type="ECO:0000259" key="2">
    <source>
        <dbReference type="Pfam" id="PF03787"/>
    </source>
</evidence>
<dbReference type="Pfam" id="PF03787">
    <property type="entry name" value="RAMPs"/>
    <property type="match status" value="2"/>
</dbReference>
<dbReference type="PANTHER" id="PTHR35579">
    <property type="entry name" value="CRISPR SYSTEM CMS ENDORIBONUCLEASE CSM3"/>
    <property type="match status" value="1"/>
</dbReference>
<name>A0A7J2S1G8_9EURY</name>
<evidence type="ECO:0000313" key="3">
    <source>
        <dbReference type="EMBL" id="HEC56490.1"/>
    </source>
</evidence>
<evidence type="ECO:0000256" key="1">
    <source>
        <dbReference type="ARBA" id="ARBA00023118"/>
    </source>
</evidence>
<feature type="domain" description="CRISPR type III-associated protein" evidence="2">
    <location>
        <begin position="298"/>
        <end position="356"/>
    </location>
</feature>
<accession>A0A7J2S1G8</accession>
<gene>
    <name evidence="3" type="ORF">ENI32_01185</name>
</gene>
<reference evidence="3" key="1">
    <citation type="journal article" date="2020" name="mSystems">
        <title>Genome- and Community-Level Interaction Insights into Carbon Utilization and Element Cycling Functions of Hydrothermarchaeota in Hydrothermal Sediment.</title>
        <authorList>
            <person name="Zhou Z."/>
            <person name="Liu Y."/>
            <person name="Xu W."/>
            <person name="Pan J."/>
            <person name="Luo Z.H."/>
            <person name="Li M."/>
        </authorList>
    </citation>
    <scope>NUCLEOTIDE SEQUENCE [LARGE SCALE GENOMIC DNA]</scope>
    <source>
        <strain evidence="3">HyVt-386</strain>
    </source>
</reference>
<sequence length="438" mass="50707">MMRLIGSSVTGRVMWRRWRMVVKSLERFENKYIIEGKIRMETPLRIGKQVAPYSLSSAPVLLQYDAELDAYFPFIPGSSLKGVLRSTCERIVRSFGIRICEPPNTCDRCVICGIFGSQEGASRVRVKDCRMSEESRYWRLTEERPHHTDRYDLKKGRYVNRPNPGGFRTEEYIPPLIFDLHIEAENLRDDEISLLLLGLDEFNHRRAHIGGGVSRGYGFASVDGLTLRRLLLDGFRVREETCDLREFFPLRKADDIRAGRDFRYYWRADDDTPNGCIVSELSVLCMSDFVLKGVDERSVSVGGIPVIPGSVIKGFLRKRFINHWDARKIDDVFGSQRRDGHRSRVIISDAFSEDIIPDDRIPARTKLRCWIVFDNMEERDIKDILSLLKQENTITGNVSARGYRRGGKRIFNRVKFELESAWKFTLDDFHKDVTGWFG</sequence>
<protein>
    <recommendedName>
        <fullName evidence="2">CRISPR type III-associated protein domain-containing protein</fullName>
    </recommendedName>
</protein>